<organism evidence="1 2">
    <name type="scientific">Tropicibacter naphthalenivorans</name>
    <dbReference type="NCBI Taxonomy" id="441103"/>
    <lineage>
        <taxon>Bacteria</taxon>
        <taxon>Pseudomonadati</taxon>
        <taxon>Pseudomonadota</taxon>
        <taxon>Alphaproteobacteria</taxon>
        <taxon>Rhodobacterales</taxon>
        <taxon>Roseobacteraceae</taxon>
        <taxon>Tropicibacter</taxon>
    </lineage>
</organism>
<name>A0A0P1G209_9RHOB</name>
<gene>
    <name evidence="1" type="ORF">TRN7648_00659</name>
</gene>
<dbReference type="AlphaFoldDB" id="A0A0P1G209"/>
<dbReference type="EMBL" id="CYSE01000001">
    <property type="protein sequence ID" value="CUH75858.1"/>
    <property type="molecule type" value="Genomic_DNA"/>
</dbReference>
<accession>A0A0P1G209</accession>
<reference evidence="1 2" key="1">
    <citation type="submission" date="2015-09" db="EMBL/GenBank/DDBJ databases">
        <authorList>
            <consortium name="Swine Surveillance"/>
        </authorList>
    </citation>
    <scope>NUCLEOTIDE SEQUENCE [LARGE SCALE GENOMIC DNA]</scope>
    <source>
        <strain evidence="1 2">CECT 7648</strain>
    </source>
</reference>
<evidence type="ECO:0000313" key="1">
    <source>
        <dbReference type="EMBL" id="CUH75858.1"/>
    </source>
</evidence>
<dbReference type="STRING" id="441103.TRN7648_00659"/>
<evidence type="ECO:0000313" key="2">
    <source>
        <dbReference type="Proteomes" id="UP000054935"/>
    </source>
</evidence>
<dbReference type="Proteomes" id="UP000054935">
    <property type="component" value="Unassembled WGS sequence"/>
</dbReference>
<sequence length="112" mass="12582">MDYYEDTLDEYAKCLEAGDLRESGFGCWLDHGDPLAEVAQKIHDSVQLLDPPECEPISGFPICVYAMRDRSNKHFIPIRGTKNVTITGLYDVNLYLSNTILTATNITGKVRL</sequence>
<dbReference type="RefSeq" id="WP_058246174.1">
    <property type="nucleotide sequence ID" value="NZ_CYSE01000001.1"/>
</dbReference>
<protein>
    <submittedName>
        <fullName evidence="1">Uncharacterized protein</fullName>
    </submittedName>
</protein>
<keyword evidence="2" id="KW-1185">Reference proteome</keyword>
<proteinExistence type="predicted"/>